<accession>A0ABM7PLP3</accession>
<keyword evidence="14" id="KW-1185">Reference proteome</keyword>
<dbReference type="InterPro" id="IPR026533">
    <property type="entry name" value="NTPase/PRRC1"/>
</dbReference>
<keyword evidence="4" id="KW-0547">Nucleotide-binding</keyword>
<dbReference type="Pfam" id="PF01931">
    <property type="entry name" value="NTPase_I-T"/>
    <property type="match status" value="1"/>
</dbReference>
<evidence type="ECO:0000256" key="6">
    <source>
        <dbReference type="ARBA" id="ARBA00022842"/>
    </source>
</evidence>
<evidence type="ECO:0000256" key="1">
    <source>
        <dbReference type="ARBA" id="ARBA00001936"/>
    </source>
</evidence>
<dbReference type="EMBL" id="AP024488">
    <property type="protein sequence ID" value="BCS98121.1"/>
    <property type="molecule type" value="Genomic_DNA"/>
</dbReference>
<evidence type="ECO:0000256" key="10">
    <source>
        <dbReference type="ARBA" id="ARBA00048174"/>
    </source>
</evidence>
<dbReference type="EC" id="3.6.1.73" evidence="9"/>
<organism evidence="13 14">
    <name type="scientific">Desulfoluna limicola</name>
    <dbReference type="NCBI Taxonomy" id="2810562"/>
    <lineage>
        <taxon>Bacteria</taxon>
        <taxon>Pseudomonadati</taxon>
        <taxon>Thermodesulfobacteriota</taxon>
        <taxon>Desulfobacteria</taxon>
        <taxon>Desulfobacterales</taxon>
        <taxon>Desulfolunaceae</taxon>
        <taxon>Desulfoluna</taxon>
    </lineage>
</organism>
<gene>
    <name evidence="13" type="primary">yjjX</name>
    <name evidence="13" type="ORF">DSLASN_37530</name>
</gene>
<evidence type="ECO:0000259" key="12">
    <source>
        <dbReference type="Pfam" id="PF01931"/>
    </source>
</evidence>
<sequence length="187" mass="19049">MSGDDALVVAVGSGNPNKLDAVKRAFAGFSAFDGATFVTFASPSGVSDQPVGYEETLKGADNRAMGARSGTGYGVGLESGLVPVEGTVTGYMNLTACVIYDGECFHRGVGPAFELPSSVCNMVISECCELDEAVHRAGLSENTRIGYAEGLIGILSGGAVTRADYMVPAVTMALVALTARGKGTGHA</sequence>
<dbReference type="InterPro" id="IPR029001">
    <property type="entry name" value="ITPase-like_fam"/>
</dbReference>
<dbReference type="PANTHER" id="PTHR34699:SF2">
    <property type="entry name" value="NON-CANONICAL PURINE NTP PHOSPHATASE_PRRC1 DOMAIN-CONTAINING PROTEIN"/>
    <property type="match status" value="1"/>
</dbReference>
<evidence type="ECO:0000256" key="4">
    <source>
        <dbReference type="ARBA" id="ARBA00022741"/>
    </source>
</evidence>
<comment type="catalytic activity">
    <reaction evidence="11">
        <text>XTP + H2O = XDP + phosphate + H(+)</text>
        <dbReference type="Rhea" id="RHEA:28406"/>
        <dbReference type="ChEBI" id="CHEBI:15377"/>
        <dbReference type="ChEBI" id="CHEBI:15378"/>
        <dbReference type="ChEBI" id="CHEBI:43474"/>
        <dbReference type="ChEBI" id="CHEBI:59884"/>
        <dbReference type="ChEBI" id="CHEBI:61314"/>
        <dbReference type="EC" id="3.6.1.73"/>
    </reaction>
</comment>
<feature type="domain" description="Non-canonical purine NTP phosphatase/PRRC1" evidence="12">
    <location>
        <begin position="12"/>
        <end position="176"/>
    </location>
</feature>
<keyword evidence="8" id="KW-0464">Manganese</keyword>
<keyword evidence="6" id="KW-0460">Magnesium</keyword>
<dbReference type="InterPro" id="IPR050299">
    <property type="entry name" value="YjjX_NTPase"/>
</dbReference>
<dbReference type="Proteomes" id="UP001320148">
    <property type="component" value="Chromosome"/>
</dbReference>
<name>A0ABM7PLP3_9BACT</name>
<protein>
    <recommendedName>
        <fullName evidence="9">inosine/xanthosine triphosphatase</fullName>
        <ecNumber evidence="9">3.6.1.73</ecNumber>
    </recommendedName>
</protein>
<keyword evidence="7" id="KW-0546">Nucleotide metabolism</keyword>
<keyword evidence="5" id="KW-0378">Hydrolase</keyword>
<reference evidence="13 14" key="1">
    <citation type="submission" date="2021-02" db="EMBL/GenBank/DDBJ databases">
        <title>Complete genome of Desulfoluna sp. strain ASN36.</title>
        <authorList>
            <person name="Takahashi A."/>
            <person name="Kojima H."/>
            <person name="Fukui M."/>
        </authorList>
    </citation>
    <scope>NUCLEOTIDE SEQUENCE [LARGE SCALE GENOMIC DNA]</scope>
    <source>
        <strain evidence="13 14">ASN36</strain>
    </source>
</reference>
<proteinExistence type="predicted"/>
<dbReference type="Gene3D" id="3.90.950.10">
    <property type="match status" value="1"/>
</dbReference>
<evidence type="ECO:0000256" key="2">
    <source>
        <dbReference type="ARBA" id="ARBA00001946"/>
    </source>
</evidence>
<comment type="cofactor">
    <cofactor evidence="2">
        <name>Mg(2+)</name>
        <dbReference type="ChEBI" id="CHEBI:18420"/>
    </cofactor>
</comment>
<comment type="catalytic activity">
    <reaction evidence="10">
        <text>ITP + H2O = IDP + phosphate + H(+)</text>
        <dbReference type="Rhea" id="RHEA:28330"/>
        <dbReference type="ChEBI" id="CHEBI:15377"/>
        <dbReference type="ChEBI" id="CHEBI:15378"/>
        <dbReference type="ChEBI" id="CHEBI:43474"/>
        <dbReference type="ChEBI" id="CHEBI:58280"/>
        <dbReference type="ChEBI" id="CHEBI:61402"/>
        <dbReference type="EC" id="3.6.1.73"/>
    </reaction>
</comment>
<keyword evidence="3" id="KW-0479">Metal-binding</keyword>
<evidence type="ECO:0000256" key="7">
    <source>
        <dbReference type="ARBA" id="ARBA00023080"/>
    </source>
</evidence>
<evidence type="ECO:0000256" key="11">
    <source>
        <dbReference type="ARBA" id="ARBA00048781"/>
    </source>
</evidence>
<evidence type="ECO:0000313" key="13">
    <source>
        <dbReference type="EMBL" id="BCS98121.1"/>
    </source>
</evidence>
<comment type="cofactor">
    <cofactor evidence="1">
        <name>Mn(2+)</name>
        <dbReference type="ChEBI" id="CHEBI:29035"/>
    </cofactor>
</comment>
<evidence type="ECO:0000256" key="3">
    <source>
        <dbReference type="ARBA" id="ARBA00022723"/>
    </source>
</evidence>
<evidence type="ECO:0000313" key="14">
    <source>
        <dbReference type="Proteomes" id="UP001320148"/>
    </source>
</evidence>
<evidence type="ECO:0000256" key="5">
    <source>
        <dbReference type="ARBA" id="ARBA00022801"/>
    </source>
</evidence>
<dbReference type="PANTHER" id="PTHR34699">
    <property type="match status" value="1"/>
</dbReference>
<dbReference type="RefSeq" id="WP_236889532.1">
    <property type="nucleotide sequence ID" value="NZ_AP024488.1"/>
</dbReference>
<evidence type="ECO:0000256" key="9">
    <source>
        <dbReference type="ARBA" id="ARBA00038901"/>
    </source>
</evidence>
<dbReference type="SUPFAM" id="SSF52972">
    <property type="entry name" value="ITPase-like"/>
    <property type="match status" value="1"/>
</dbReference>
<evidence type="ECO:0000256" key="8">
    <source>
        <dbReference type="ARBA" id="ARBA00023211"/>
    </source>
</evidence>